<dbReference type="EMBL" id="JBICBT010000362">
    <property type="protein sequence ID" value="KAL3116048.1"/>
    <property type="molecule type" value="Genomic_DNA"/>
</dbReference>
<dbReference type="InterPro" id="IPR044399">
    <property type="entry name" value="Mb-like_M"/>
</dbReference>
<dbReference type="Proteomes" id="UP001620626">
    <property type="component" value="Unassembled WGS sequence"/>
</dbReference>
<sequence>MGSSLCKPRDEPNKSRIIKTSSWVSNENENPFERSFAKKERICLRETFQRLADPKEVIGLIFVDFVNEICPELKRLFGVDRAPKATMLKMPKLGGHVARMADFVEQMTLMIGFTENLVGAWQLVRKTGRLHAKVPFLEQNQSQMGRNYIAMVNDYFIVNFVPFLTGEKSDPSAEANKGDEAAERKRARLCHTNYSQQTVAEVWRRFFTLCTAQMTEAFEFERQKCLNADNQKTLAPHQHAEEAERRRRINIEKANELEALPQPKDRRQEELFEDPF</sequence>
<dbReference type="InterPro" id="IPR009050">
    <property type="entry name" value="Globin-like_sf"/>
</dbReference>
<evidence type="ECO:0000313" key="2">
    <source>
        <dbReference type="EMBL" id="KAL3116048.1"/>
    </source>
</evidence>
<feature type="compositionally biased region" description="Basic and acidic residues" evidence="1">
    <location>
        <begin position="238"/>
        <end position="256"/>
    </location>
</feature>
<reference evidence="2 3" key="1">
    <citation type="submission" date="2024-10" db="EMBL/GenBank/DDBJ databases">
        <authorList>
            <person name="Kim D."/>
        </authorList>
    </citation>
    <scope>NUCLEOTIDE SEQUENCE [LARGE SCALE GENOMIC DNA]</scope>
    <source>
        <strain evidence="2">BH-2024</strain>
    </source>
</reference>
<feature type="region of interest" description="Disordered" evidence="1">
    <location>
        <begin position="233"/>
        <end position="276"/>
    </location>
</feature>
<comment type="caution">
    <text evidence="2">The sequence shown here is derived from an EMBL/GenBank/DDBJ whole genome shotgun (WGS) entry which is preliminary data.</text>
</comment>
<dbReference type="InterPro" id="IPR012292">
    <property type="entry name" value="Globin/Proto"/>
</dbReference>
<gene>
    <name evidence="2" type="ORF">niasHT_007348</name>
</gene>
<dbReference type="CDD" id="cd01040">
    <property type="entry name" value="Mb-like"/>
    <property type="match status" value="1"/>
</dbReference>
<organism evidence="2 3">
    <name type="scientific">Heterodera trifolii</name>
    <dbReference type="NCBI Taxonomy" id="157864"/>
    <lineage>
        <taxon>Eukaryota</taxon>
        <taxon>Metazoa</taxon>
        <taxon>Ecdysozoa</taxon>
        <taxon>Nematoda</taxon>
        <taxon>Chromadorea</taxon>
        <taxon>Rhabditida</taxon>
        <taxon>Tylenchina</taxon>
        <taxon>Tylenchomorpha</taxon>
        <taxon>Tylenchoidea</taxon>
        <taxon>Heteroderidae</taxon>
        <taxon>Heteroderinae</taxon>
        <taxon>Heterodera</taxon>
    </lineage>
</organism>
<evidence type="ECO:0000313" key="3">
    <source>
        <dbReference type="Proteomes" id="UP001620626"/>
    </source>
</evidence>
<evidence type="ECO:0000256" key="1">
    <source>
        <dbReference type="SAM" id="MobiDB-lite"/>
    </source>
</evidence>
<keyword evidence="3" id="KW-1185">Reference proteome</keyword>
<dbReference type="SUPFAM" id="SSF46458">
    <property type="entry name" value="Globin-like"/>
    <property type="match status" value="1"/>
</dbReference>
<accession>A0ABD2LLE1</accession>
<proteinExistence type="predicted"/>
<protein>
    <submittedName>
        <fullName evidence="2">Uncharacterized protein</fullName>
    </submittedName>
</protein>
<dbReference type="AlphaFoldDB" id="A0ABD2LLE1"/>
<dbReference type="Gene3D" id="1.10.490.10">
    <property type="entry name" value="Globins"/>
    <property type="match status" value="1"/>
</dbReference>
<name>A0ABD2LLE1_9BILA</name>